<name>A0A8E2DUD8_9APHY</name>
<dbReference type="Proteomes" id="UP000250043">
    <property type="component" value="Unassembled WGS sequence"/>
</dbReference>
<dbReference type="EMBL" id="KV722334">
    <property type="protein sequence ID" value="OCH95759.1"/>
    <property type="molecule type" value="Genomic_DNA"/>
</dbReference>
<evidence type="ECO:0000313" key="2">
    <source>
        <dbReference type="Proteomes" id="UP000250043"/>
    </source>
</evidence>
<proteinExistence type="predicted"/>
<protein>
    <submittedName>
        <fullName evidence="1">Uncharacterized protein</fullName>
    </submittedName>
</protein>
<accession>A0A8E2DUD8</accession>
<reference evidence="1 2" key="1">
    <citation type="submission" date="2016-07" db="EMBL/GenBank/DDBJ databases">
        <title>Draft genome of the white-rot fungus Obba rivulosa 3A-2.</title>
        <authorList>
            <consortium name="DOE Joint Genome Institute"/>
            <person name="Miettinen O."/>
            <person name="Riley R."/>
            <person name="Acob R."/>
            <person name="Barry K."/>
            <person name="Cullen D."/>
            <person name="De Vries R."/>
            <person name="Hainaut M."/>
            <person name="Hatakka A."/>
            <person name="Henrissat B."/>
            <person name="Hilden K."/>
            <person name="Kuo R."/>
            <person name="Labutti K."/>
            <person name="Lipzen A."/>
            <person name="Makela M.R."/>
            <person name="Sandor L."/>
            <person name="Spatafora J.W."/>
            <person name="Grigoriev I.V."/>
            <person name="Hibbett D.S."/>
        </authorList>
    </citation>
    <scope>NUCLEOTIDE SEQUENCE [LARGE SCALE GENOMIC DNA]</scope>
    <source>
        <strain evidence="1 2">3A-2</strain>
    </source>
</reference>
<dbReference type="AlphaFoldDB" id="A0A8E2DUD8"/>
<evidence type="ECO:0000313" key="1">
    <source>
        <dbReference type="EMBL" id="OCH95759.1"/>
    </source>
</evidence>
<gene>
    <name evidence="1" type="ORF">OBBRIDRAFT_787969</name>
</gene>
<keyword evidence="2" id="KW-1185">Reference proteome</keyword>
<sequence>MALLCNASLDRLANRTAYPSSGVSVRAWLRPHRALYLIALMVSPRSPSPVSAAARALRAARLGPWRVLHWHWGCPDSLSTAESMIQC</sequence>
<organism evidence="1 2">
    <name type="scientific">Obba rivulosa</name>
    <dbReference type="NCBI Taxonomy" id="1052685"/>
    <lineage>
        <taxon>Eukaryota</taxon>
        <taxon>Fungi</taxon>
        <taxon>Dikarya</taxon>
        <taxon>Basidiomycota</taxon>
        <taxon>Agaricomycotina</taxon>
        <taxon>Agaricomycetes</taxon>
        <taxon>Polyporales</taxon>
        <taxon>Gelatoporiaceae</taxon>
        <taxon>Obba</taxon>
    </lineage>
</organism>